<keyword evidence="2" id="KW-1185">Reference proteome</keyword>
<dbReference type="EMBL" id="CAJPIN010018477">
    <property type="protein sequence ID" value="CAG2062068.1"/>
    <property type="molecule type" value="Genomic_DNA"/>
</dbReference>
<comment type="caution">
    <text evidence="1">The sequence shown here is derived from an EMBL/GenBank/DDBJ whole genome shotgun (WGS) entry which is preliminary data.</text>
</comment>
<dbReference type="Gene3D" id="2.40.10.10">
    <property type="entry name" value="Trypsin-like serine proteases"/>
    <property type="match status" value="1"/>
</dbReference>
<reference evidence="1" key="1">
    <citation type="submission" date="2021-03" db="EMBL/GenBank/DDBJ databases">
        <authorList>
            <person name="Tran Van P."/>
        </authorList>
    </citation>
    <scope>NUCLEOTIDE SEQUENCE</scope>
</reference>
<proteinExistence type="predicted"/>
<protein>
    <submittedName>
        <fullName evidence="1">Uncharacterized protein</fullName>
    </submittedName>
</protein>
<evidence type="ECO:0000313" key="1">
    <source>
        <dbReference type="EMBL" id="CAG2062068.1"/>
    </source>
</evidence>
<gene>
    <name evidence="1" type="ORF">TPAB3V08_LOCUS9021</name>
</gene>
<dbReference type="Proteomes" id="UP001153148">
    <property type="component" value="Unassembled WGS sequence"/>
</dbReference>
<sequence length="169" mass="18579">MARVLNDVTSSANQINFSIWLYLPLSLHYAVASRVTLRAGSSFLSTGGTVHPAAQIINHQSYKATNHDYDISLIKVYPHLRGGRVEHHFVKTPLKTPDGDSNLDHFIVGSLVYCESSALDHANTEEGDDFLHFRHKCSASSSSRGGTSGRNTGGSFRMGRHPLRFLNAI</sequence>
<dbReference type="InterPro" id="IPR043504">
    <property type="entry name" value="Peptidase_S1_PA_chymotrypsin"/>
</dbReference>
<evidence type="ECO:0000313" key="2">
    <source>
        <dbReference type="Proteomes" id="UP001153148"/>
    </source>
</evidence>
<organism evidence="1 2">
    <name type="scientific">Timema podura</name>
    <name type="common">Walking stick</name>
    <dbReference type="NCBI Taxonomy" id="61482"/>
    <lineage>
        <taxon>Eukaryota</taxon>
        <taxon>Metazoa</taxon>
        <taxon>Ecdysozoa</taxon>
        <taxon>Arthropoda</taxon>
        <taxon>Hexapoda</taxon>
        <taxon>Insecta</taxon>
        <taxon>Pterygota</taxon>
        <taxon>Neoptera</taxon>
        <taxon>Polyneoptera</taxon>
        <taxon>Phasmatodea</taxon>
        <taxon>Timematodea</taxon>
        <taxon>Timematoidea</taxon>
        <taxon>Timematidae</taxon>
        <taxon>Timema</taxon>
    </lineage>
</organism>
<dbReference type="InterPro" id="IPR009003">
    <property type="entry name" value="Peptidase_S1_PA"/>
</dbReference>
<accession>A0ABN7P907</accession>
<name>A0ABN7P907_TIMPD</name>
<dbReference type="SUPFAM" id="SSF50494">
    <property type="entry name" value="Trypsin-like serine proteases"/>
    <property type="match status" value="1"/>
</dbReference>